<proteinExistence type="predicted"/>
<organism evidence="2">
    <name type="scientific">viral metagenome</name>
    <dbReference type="NCBI Taxonomy" id="1070528"/>
    <lineage>
        <taxon>unclassified sequences</taxon>
        <taxon>metagenomes</taxon>
        <taxon>organismal metagenomes</taxon>
    </lineage>
</organism>
<reference evidence="2" key="1">
    <citation type="journal article" date="2020" name="Nature">
        <title>Giant virus diversity and host interactions through global metagenomics.</title>
        <authorList>
            <person name="Schulz F."/>
            <person name="Roux S."/>
            <person name="Paez-Espino D."/>
            <person name="Jungbluth S."/>
            <person name="Walsh D.A."/>
            <person name="Denef V.J."/>
            <person name="McMahon K.D."/>
            <person name="Konstantinidis K.T."/>
            <person name="Eloe-Fadrosh E.A."/>
            <person name="Kyrpides N.C."/>
            <person name="Woyke T."/>
        </authorList>
    </citation>
    <scope>NUCLEOTIDE SEQUENCE</scope>
    <source>
        <strain evidence="2">GVMAG-M-3300023179-116</strain>
    </source>
</reference>
<name>A0A6C0E2Y6_9ZZZZ</name>
<protein>
    <submittedName>
        <fullName evidence="2">Uncharacterized protein</fullName>
    </submittedName>
</protein>
<dbReference type="AlphaFoldDB" id="A0A6C0E2Y6"/>
<feature type="region of interest" description="Disordered" evidence="1">
    <location>
        <begin position="1"/>
        <end position="35"/>
    </location>
</feature>
<accession>A0A6C0E2Y6</accession>
<evidence type="ECO:0000313" key="2">
    <source>
        <dbReference type="EMBL" id="QHT23404.1"/>
    </source>
</evidence>
<feature type="compositionally biased region" description="Basic residues" evidence="1">
    <location>
        <begin position="1"/>
        <end position="28"/>
    </location>
</feature>
<sequence length="132" mass="15775">MAYSLKKRKQLSKSSKKNKTNRTRRFRKQYGGDLSKPQKKYIEKQIKDLHFTDDEKKVVIGYFDKISSHLSKKSFTNNKLTVLHDFFENVKSNYGRNITVEDKREIFLGLLFDLYYDYKDEDPVTDKDDDDD</sequence>
<evidence type="ECO:0000256" key="1">
    <source>
        <dbReference type="SAM" id="MobiDB-lite"/>
    </source>
</evidence>
<dbReference type="EMBL" id="MN739731">
    <property type="protein sequence ID" value="QHT23404.1"/>
    <property type="molecule type" value="Genomic_DNA"/>
</dbReference>